<evidence type="ECO:0000259" key="1">
    <source>
        <dbReference type="Pfam" id="PF12902"/>
    </source>
</evidence>
<dbReference type="Pfam" id="PF12902">
    <property type="entry name" value="Ferritin-like"/>
    <property type="match status" value="1"/>
</dbReference>
<dbReference type="InterPro" id="IPR026820">
    <property type="entry name" value="VioB/RebD_dom"/>
</dbReference>
<dbReference type="SUPFAM" id="SSF47240">
    <property type="entry name" value="Ferritin-like"/>
    <property type="match status" value="1"/>
</dbReference>
<keyword evidence="3" id="KW-1185">Reference proteome</keyword>
<evidence type="ECO:0000313" key="2">
    <source>
        <dbReference type="EMBL" id="GAA2260122.1"/>
    </source>
</evidence>
<dbReference type="InterPro" id="IPR012347">
    <property type="entry name" value="Ferritin-like"/>
</dbReference>
<dbReference type="Proteomes" id="UP001500305">
    <property type="component" value="Unassembled WGS sequence"/>
</dbReference>
<feature type="domain" description="Iminophenyl-pyruvate dimer synthase" evidence="1">
    <location>
        <begin position="36"/>
        <end position="237"/>
    </location>
</feature>
<dbReference type="EMBL" id="BAAATR010000025">
    <property type="protein sequence ID" value="GAA2260122.1"/>
    <property type="molecule type" value="Genomic_DNA"/>
</dbReference>
<dbReference type="PANTHER" id="PTHR34400:SF4">
    <property type="entry name" value="MEMBRANE PROTEIN"/>
    <property type="match status" value="1"/>
</dbReference>
<dbReference type="CDD" id="cd00657">
    <property type="entry name" value="Ferritin_like"/>
    <property type="match status" value="1"/>
</dbReference>
<reference evidence="2 3" key="1">
    <citation type="journal article" date="2019" name="Int. J. Syst. Evol. Microbiol.">
        <title>The Global Catalogue of Microorganisms (GCM) 10K type strain sequencing project: providing services to taxonomists for standard genome sequencing and annotation.</title>
        <authorList>
            <consortium name="The Broad Institute Genomics Platform"/>
            <consortium name="The Broad Institute Genome Sequencing Center for Infectious Disease"/>
            <person name="Wu L."/>
            <person name="Ma J."/>
        </authorList>
    </citation>
    <scope>NUCLEOTIDE SEQUENCE [LARGE SCALE GENOMIC DNA]</scope>
    <source>
        <strain evidence="2 3">JCM 7356</strain>
    </source>
</reference>
<comment type="caution">
    <text evidence="2">The sequence shown here is derived from an EMBL/GenBank/DDBJ whole genome shotgun (WGS) entry which is preliminary data.</text>
</comment>
<gene>
    <name evidence="2" type="ORF">GCM10010430_50230</name>
</gene>
<organism evidence="2 3">
    <name type="scientific">Kitasatospora cystarginea</name>
    <dbReference type="NCBI Taxonomy" id="58350"/>
    <lineage>
        <taxon>Bacteria</taxon>
        <taxon>Bacillati</taxon>
        <taxon>Actinomycetota</taxon>
        <taxon>Actinomycetes</taxon>
        <taxon>Kitasatosporales</taxon>
        <taxon>Streptomycetaceae</taxon>
        <taxon>Kitasatospora</taxon>
    </lineage>
</organism>
<name>A0ABN3EJ41_9ACTN</name>
<sequence length="357" mass="39239">MHIVTTAVLDYRSNAIVELMRVAVADCDEQWLKDALQRAIMLELATIPPYASALWSIKDQQSDVANAIREIIFDEMSHFGLVCNMLTSIGGTPRLTGQSTVPKYPGPLPGGVRPELEVYLSGLSKDSAYLFSEIEKPDNPIALAETYTSIGAFYSRIAEVFPNYAHLLTGRRQVDFPLSGQHGAGNDIVPMNTITDVLNAIEIIKAQGEGTDASPENPFPGKPGELAHYYRFREIYHGRKLIKISDSAHPKWDFQGDPIPMPDSHRAARVPDGGWANDPANKPTPDTASKLQTFNGHYSSMLRALEQAWQTDNPMPLVGQAIGSMGSMRSSARDLVSIPLPDNSGKTYCPEYFYTAP</sequence>
<accession>A0ABN3EJ41</accession>
<dbReference type="InterPro" id="IPR009078">
    <property type="entry name" value="Ferritin-like_SF"/>
</dbReference>
<dbReference type="PANTHER" id="PTHR34400">
    <property type="match status" value="1"/>
</dbReference>
<dbReference type="Gene3D" id="1.20.1260.10">
    <property type="match status" value="1"/>
</dbReference>
<proteinExistence type="predicted"/>
<evidence type="ECO:0000313" key="3">
    <source>
        <dbReference type="Proteomes" id="UP001500305"/>
    </source>
</evidence>
<protein>
    <submittedName>
        <fullName evidence="2">Ferritin-like protein</fullName>
    </submittedName>
</protein>